<name>A0A3P7LZE0_DIBLA</name>
<evidence type="ECO:0000313" key="1">
    <source>
        <dbReference type="EMBL" id="VDN16423.1"/>
    </source>
</evidence>
<evidence type="ECO:0000313" key="2">
    <source>
        <dbReference type="Proteomes" id="UP000281553"/>
    </source>
</evidence>
<protein>
    <submittedName>
        <fullName evidence="1">Uncharacterized protein</fullName>
    </submittedName>
</protein>
<accession>A0A3P7LZE0</accession>
<organism evidence="1 2">
    <name type="scientific">Dibothriocephalus latus</name>
    <name type="common">Fish tapeworm</name>
    <name type="synonym">Diphyllobothrium latum</name>
    <dbReference type="NCBI Taxonomy" id="60516"/>
    <lineage>
        <taxon>Eukaryota</taxon>
        <taxon>Metazoa</taxon>
        <taxon>Spiralia</taxon>
        <taxon>Lophotrochozoa</taxon>
        <taxon>Platyhelminthes</taxon>
        <taxon>Cestoda</taxon>
        <taxon>Eucestoda</taxon>
        <taxon>Diphyllobothriidea</taxon>
        <taxon>Diphyllobothriidae</taxon>
        <taxon>Dibothriocephalus</taxon>
    </lineage>
</organism>
<sequence>MDSRSYESRALELPGDLGGSCDPVQIKALKLQEHEHGETTPAIAYKKNPLPIFSSFVEVKDLMTHGSTELTLQKMAECWRAGVGSSNFVISHANRLKKINSYLRCLNTTKDIPEAKRLISGAGDDVFTVRTDRQIENAIGVACEFGQLSEGWVAPDEDLVL</sequence>
<dbReference type="AlphaFoldDB" id="A0A3P7LZE0"/>
<dbReference type="EMBL" id="UYRU01065787">
    <property type="protein sequence ID" value="VDN16423.1"/>
    <property type="molecule type" value="Genomic_DNA"/>
</dbReference>
<dbReference type="Proteomes" id="UP000281553">
    <property type="component" value="Unassembled WGS sequence"/>
</dbReference>
<gene>
    <name evidence="1" type="ORF">DILT_LOCUS12254</name>
</gene>
<reference evidence="1 2" key="1">
    <citation type="submission" date="2018-11" db="EMBL/GenBank/DDBJ databases">
        <authorList>
            <consortium name="Pathogen Informatics"/>
        </authorList>
    </citation>
    <scope>NUCLEOTIDE SEQUENCE [LARGE SCALE GENOMIC DNA]</scope>
</reference>
<proteinExistence type="predicted"/>
<keyword evidence="2" id="KW-1185">Reference proteome</keyword>